<dbReference type="RefSeq" id="WP_097154986.1">
    <property type="nucleotide sequence ID" value="NZ_OBEL01000005.1"/>
</dbReference>
<dbReference type="PANTHER" id="PTHR46577">
    <property type="entry name" value="HTH-TYPE TRANSCRIPTIONAL REGULATORY PROTEIN GABR"/>
    <property type="match status" value="1"/>
</dbReference>
<dbReference type="AlphaFoldDB" id="A0A285PL79"/>
<dbReference type="InterPro" id="IPR036388">
    <property type="entry name" value="WH-like_DNA-bd_sf"/>
</dbReference>
<comment type="similarity">
    <text evidence="1">In the C-terminal section; belongs to the class-I pyridoxal-phosphate-dependent aminotransferase family.</text>
</comment>
<dbReference type="OrthoDB" id="9808770at2"/>
<organism evidence="7 8">
    <name type="scientific">Cohaesibacter gelatinilyticus</name>
    <dbReference type="NCBI Taxonomy" id="372072"/>
    <lineage>
        <taxon>Bacteria</taxon>
        <taxon>Pseudomonadati</taxon>
        <taxon>Pseudomonadota</taxon>
        <taxon>Alphaproteobacteria</taxon>
        <taxon>Hyphomicrobiales</taxon>
        <taxon>Cohaesibacteraceae</taxon>
    </lineage>
</organism>
<evidence type="ECO:0000256" key="1">
    <source>
        <dbReference type="ARBA" id="ARBA00005384"/>
    </source>
</evidence>
<gene>
    <name evidence="7" type="ORF">SAMN06265368_3728</name>
</gene>
<dbReference type="InterPro" id="IPR015424">
    <property type="entry name" value="PyrdxlP-dep_Trfase"/>
</dbReference>
<keyword evidence="2" id="KW-0663">Pyridoxal phosphate</keyword>
<accession>A0A285PL79</accession>
<dbReference type="Gene3D" id="3.40.640.10">
    <property type="entry name" value="Type I PLP-dependent aspartate aminotransferase-like (Major domain)"/>
    <property type="match status" value="1"/>
</dbReference>
<name>A0A285PL79_9HYPH</name>
<evidence type="ECO:0000313" key="8">
    <source>
        <dbReference type="Proteomes" id="UP000219439"/>
    </source>
</evidence>
<evidence type="ECO:0000256" key="2">
    <source>
        <dbReference type="ARBA" id="ARBA00022898"/>
    </source>
</evidence>
<dbReference type="GO" id="GO:0003677">
    <property type="term" value="F:DNA binding"/>
    <property type="evidence" value="ECO:0007669"/>
    <property type="project" value="UniProtKB-KW"/>
</dbReference>
<dbReference type="SMART" id="SM00345">
    <property type="entry name" value="HTH_GNTR"/>
    <property type="match status" value="1"/>
</dbReference>
<dbReference type="EMBL" id="OBEL01000005">
    <property type="protein sequence ID" value="SNZ20621.1"/>
    <property type="molecule type" value="Genomic_DNA"/>
</dbReference>
<dbReference type="SUPFAM" id="SSF46785">
    <property type="entry name" value="Winged helix' DNA-binding domain"/>
    <property type="match status" value="1"/>
</dbReference>
<sequence>MSNKKNRIPPDLFFIDKKATIPLQAQLITSVVSLILQNHIPAGTWLPSSRTLAKFLGISRLTVTLAYNELVAQNYLIPMSRSGYAVSPNAPRRRVKSDQEGQEIDELQWSKRLRQDHVRLRTIVKRRDWGTYPYPFLYGQMDRSLFNHTAWRDCARRALGAKEFDLLAGDWASEDDPMLVDYICNRTLPRRGIQATKEQVLITMGAQNALWIIIDILKHNRKLFIYEEPGYPDVPEMLRFADVPTKGLQIDTQGLDPSCIPPETNCVFVTPSHHVPTGVTMPMDRRRKLLDLAEKDDFVVVEDDYEFELSFLQAPSPALKSLDRSGRVLYVGSFSKSIFPGLRLGYIVAPEPVIRQARTMRTMMLRHPPGHMQRTTAYFLAQGYYDALIVKMREAMRERSEALSAALIKTDLQVVGKSQHGGTSFWIKGPDFLDSKIFAQRLEAHGVLIEPGHPFFSTPPSPCPYFRLGYSSIALDKIEDGVAKIQDVLSEIKNKNSKTTEGSVVY</sequence>
<dbReference type="CDD" id="cd00609">
    <property type="entry name" value="AAT_like"/>
    <property type="match status" value="1"/>
</dbReference>
<keyword evidence="4" id="KW-0238">DNA-binding</keyword>
<dbReference type="InterPro" id="IPR000524">
    <property type="entry name" value="Tscrpt_reg_HTH_GntR"/>
</dbReference>
<dbReference type="Pfam" id="PF00155">
    <property type="entry name" value="Aminotran_1_2"/>
    <property type="match status" value="1"/>
</dbReference>
<dbReference type="GO" id="GO:0030170">
    <property type="term" value="F:pyridoxal phosphate binding"/>
    <property type="evidence" value="ECO:0007669"/>
    <property type="project" value="InterPro"/>
</dbReference>
<dbReference type="SUPFAM" id="SSF53383">
    <property type="entry name" value="PLP-dependent transferases"/>
    <property type="match status" value="1"/>
</dbReference>
<protein>
    <submittedName>
        <fullName evidence="7">Transcriptional regulator, GntR family</fullName>
    </submittedName>
</protein>
<dbReference type="InterPro" id="IPR051446">
    <property type="entry name" value="HTH_trans_reg/aminotransferase"/>
</dbReference>
<reference evidence="7 8" key="1">
    <citation type="submission" date="2017-09" db="EMBL/GenBank/DDBJ databases">
        <authorList>
            <person name="Ehlers B."/>
            <person name="Leendertz F.H."/>
        </authorList>
    </citation>
    <scope>NUCLEOTIDE SEQUENCE [LARGE SCALE GENOMIC DNA]</scope>
    <source>
        <strain evidence="7 8">DSM 18289</strain>
    </source>
</reference>
<dbReference type="Proteomes" id="UP000219439">
    <property type="component" value="Unassembled WGS sequence"/>
</dbReference>
<dbReference type="PROSITE" id="PS50949">
    <property type="entry name" value="HTH_GNTR"/>
    <property type="match status" value="1"/>
</dbReference>
<evidence type="ECO:0000313" key="7">
    <source>
        <dbReference type="EMBL" id="SNZ20621.1"/>
    </source>
</evidence>
<dbReference type="GO" id="GO:0003700">
    <property type="term" value="F:DNA-binding transcription factor activity"/>
    <property type="evidence" value="ECO:0007669"/>
    <property type="project" value="InterPro"/>
</dbReference>
<evidence type="ECO:0000256" key="3">
    <source>
        <dbReference type="ARBA" id="ARBA00023015"/>
    </source>
</evidence>
<dbReference type="InterPro" id="IPR015421">
    <property type="entry name" value="PyrdxlP-dep_Trfase_major"/>
</dbReference>
<dbReference type="Gene3D" id="1.10.10.10">
    <property type="entry name" value="Winged helix-like DNA-binding domain superfamily/Winged helix DNA-binding domain"/>
    <property type="match status" value="1"/>
</dbReference>
<feature type="domain" description="HTH gntR-type" evidence="6">
    <location>
        <begin position="21"/>
        <end position="89"/>
    </location>
</feature>
<dbReference type="Pfam" id="PF00392">
    <property type="entry name" value="GntR"/>
    <property type="match status" value="1"/>
</dbReference>
<keyword evidence="8" id="KW-1185">Reference proteome</keyword>
<evidence type="ECO:0000256" key="5">
    <source>
        <dbReference type="ARBA" id="ARBA00023163"/>
    </source>
</evidence>
<keyword evidence="5" id="KW-0804">Transcription</keyword>
<dbReference type="PANTHER" id="PTHR46577:SF1">
    <property type="entry name" value="HTH-TYPE TRANSCRIPTIONAL REGULATORY PROTEIN GABR"/>
    <property type="match status" value="1"/>
</dbReference>
<keyword evidence="3" id="KW-0805">Transcription regulation</keyword>
<dbReference type="InterPro" id="IPR036390">
    <property type="entry name" value="WH_DNA-bd_sf"/>
</dbReference>
<dbReference type="CDD" id="cd07377">
    <property type="entry name" value="WHTH_GntR"/>
    <property type="match status" value="1"/>
</dbReference>
<evidence type="ECO:0000256" key="4">
    <source>
        <dbReference type="ARBA" id="ARBA00023125"/>
    </source>
</evidence>
<proteinExistence type="inferred from homology"/>
<dbReference type="InterPro" id="IPR004839">
    <property type="entry name" value="Aminotransferase_I/II_large"/>
</dbReference>
<evidence type="ECO:0000259" key="6">
    <source>
        <dbReference type="PROSITE" id="PS50949"/>
    </source>
</evidence>